<feature type="region of interest" description="Disordered" evidence="1">
    <location>
        <begin position="340"/>
        <end position="392"/>
    </location>
</feature>
<dbReference type="Proteomes" id="UP000184543">
    <property type="component" value="Unassembled WGS sequence"/>
</dbReference>
<dbReference type="RefSeq" id="WP_072995061.1">
    <property type="nucleotide sequence ID" value="NZ_FQYU01000008.1"/>
</dbReference>
<evidence type="ECO:0000313" key="2">
    <source>
        <dbReference type="EMBL" id="SHJ77378.1"/>
    </source>
</evidence>
<accession>A0A1M6M1P4</accession>
<feature type="compositionally biased region" description="Basic and acidic residues" evidence="1">
    <location>
        <begin position="382"/>
        <end position="392"/>
    </location>
</feature>
<name>A0A1M6M1P4_9FLAO</name>
<sequence>MEKGQKIAKAIYFIKQNAKLILRVSVILGLNGCSLGERQSINLSEFKELHLHKGSENYEVKEIIPLRNKASYFELDTIQEKVFVNSFFEPKSTDKDKIEYHILRLDLIGNTIDSTEAHSKLKDGTLWNSNYYINWLIDSDTSKHKYLDPFSNKEIENPYEFKAKETDPEKWLKKFNELYNKASYVYESSWNYYFKIDKKWYFIKYNLDIVDDGFVKNHPPKEGQDVRMVELENLAPVWYHKGFKDRDTSLIKMIDYESTYYEEKGGLDSYKYSAGWWYLEVYMPLGDTIRIKRYSNYEDPELKLYKVPTEYGGREDVLFIVQKPKDAHLEQVAGMYAIRPRDPNQPQRRYKKSSIRPTPKATRSSTVQNQKRPRSINNGPSKRVDIEAIRRQ</sequence>
<organism evidence="2 3">
    <name type="scientific">Pseudozobellia thermophila</name>
    <dbReference type="NCBI Taxonomy" id="192903"/>
    <lineage>
        <taxon>Bacteria</taxon>
        <taxon>Pseudomonadati</taxon>
        <taxon>Bacteroidota</taxon>
        <taxon>Flavobacteriia</taxon>
        <taxon>Flavobacteriales</taxon>
        <taxon>Flavobacteriaceae</taxon>
        <taxon>Pseudozobellia</taxon>
    </lineage>
</organism>
<evidence type="ECO:0000313" key="3">
    <source>
        <dbReference type="Proteomes" id="UP000184543"/>
    </source>
</evidence>
<dbReference type="AlphaFoldDB" id="A0A1M6M1P4"/>
<dbReference type="EMBL" id="FQYU01000008">
    <property type="protein sequence ID" value="SHJ77378.1"/>
    <property type="molecule type" value="Genomic_DNA"/>
</dbReference>
<gene>
    <name evidence="2" type="ORF">SAMN04488513_108138</name>
</gene>
<evidence type="ECO:0000256" key="1">
    <source>
        <dbReference type="SAM" id="MobiDB-lite"/>
    </source>
</evidence>
<protein>
    <submittedName>
        <fullName evidence="2">Uncharacterized protein</fullName>
    </submittedName>
</protein>
<feature type="compositionally biased region" description="Polar residues" evidence="1">
    <location>
        <begin position="361"/>
        <end position="380"/>
    </location>
</feature>
<proteinExistence type="predicted"/>
<reference evidence="3" key="1">
    <citation type="submission" date="2016-11" db="EMBL/GenBank/DDBJ databases">
        <authorList>
            <person name="Varghese N."/>
            <person name="Submissions S."/>
        </authorList>
    </citation>
    <scope>NUCLEOTIDE SEQUENCE [LARGE SCALE GENOMIC DNA]</scope>
    <source>
        <strain evidence="3">DSM 19858</strain>
    </source>
</reference>
<keyword evidence="3" id="KW-1185">Reference proteome</keyword>
<dbReference type="STRING" id="192903.SAMN04488513_108138"/>